<name>A0A6H1Z8Y7_9ZZZZ</name>
<keyword evidence="3" id="KW-1133">Transmembrane helix</keyword>
<protein>
    <submittedName>
        <fullName evidence="4">Uncharacterized protein</fullName>
    </submittedName>
</protein>
<keyword evidence="3" id="KW-0472">Membrane</keyword>
<evidence type="ECO:0000256" key="1">
    <source>
        <dbReference type="SAM" id="Coils"/>
    </source>
</evidence>
<feature type="coiled-coil region" evidence="1">
    <location>
        <begin position="20"/>
        <end position="47"/>
    </location>
</feature>
<organism evidence="4">
    <name type="scientific">viral metagenome</name>
    <dbReference type="NCBI Taxonomy" id="1070528"/>
    <lineage>
        <taxon>unclassified sequences</taxon>
        <taxon>metagenomes</taxon>
        <taxon>organismal metagenomes</taxon>
    </lineage>
</organism>
<evidence type="ECO:0000313" key="5">
    <source>
        <dbReference type="EMBL" id="QJH93490.1"/>
    </source>
</evidence>
<feature type="transmembrane region" description="Helical" evidence="3">
    <location>
        <begin position="100"/>
        <end position="121"/>
    </location>
</feature>
<keyword evidence="3" id="KW-0812">Transmembrane</keyword>
<feature type="region of interest" description="Disordered" evidence="2">
    <location>
        <begin position="156"/>
        <end position="190"/>
    </location>
</feature>
<reference evidence="4" key="1">
    <citation type="submission" date="2020-03" db="EMBL/GenBank/DDBJ databases">
        <title>The deep terrestrial virosphere.</title>
        <authorList>
            <person name="Holmfeldt K."/>
            <person name="Nilsson E."/>
            <person name="Simone D."/>
            <person name="Lopez-Fernandez M."/>
            <person name="Wu X."/>
            <person name="de Brujin I."/>
            <person name="Lundin D."/>
            <person name="Andersson A."/>
            <person name="Bertilsson S."/>
            <person name="Dopson M."/>
        </authorList>
    </citation>
    <scope>NUCLEOTIDE SEQUENCE</scope>
    <source>
        <strain evidence="4">TM448A00064</strain>
        <strain evidence="5">TM448B00061</strain>
    </source>
</reference>
<feature type="compositionally biased region" description="Basic residues" evidence="2">
    <location>
        <begin position="178"/>
        <end position="190"/>
    </location>
</feature>
<dbReference type="EMBL" id="MT144588">
    <property type="protein sequence ID" value="QJH93490.1"/>
    <property type="molecule type" value="Genomic_DNA"/>
</dbReference>
<evidence type="ECO:0000313" key="4">
    <source>
        <dbReference type="EMBL" id="QJA43922.1"/>
    </source>
</evidence>
<dbReference type="EMBL" id="MT143971">
    <property type="protein sequence ID" value="QJA43922.1"/>
    <property type="molecule type" value="Genomic_DNA"/>
</dbReference>
<sequence>MPTDEHRGIPTDPTTVAVKLTKLEMRMQSAEKSLETLTGEVKTQLQKIDDKLDDLVTVESCQDHEKRARDDTKRWIAEAIKASDPPAVQRGWLERLREKALAITIIGGLMVGVLTGVYQVAKYLARVEAVVDQSTRQVANQFKQLNKREPVKVYVPYDPGDTSVLPTAPTGDPPVRAPTHRRPRSKRPNR</sequence>
<dbReference type="AlphaFoldDB" id="A0A6H1Z8Y7"/>
<gene>
    <name evidence="4" type="ORF">TM448A00064_0101</name>
    <name evidence="5" type="ORF">TM448B00061_0110</name>
</gene>
<keyword evidence="1" id="KW-0175">Coiled coil</keyword>
<proteinExistence type="predicted"/>
<accession>A0A6H1Z8Y7</accession>
<evidence type="ECO:0000256" key="2">
    <source>
        <dbReference type="SAM" id="MobiDB-lite"/>
    </source>
</evidence>
<evidence type="ECO:0000256" key="3">
    <source>
        <dbReference type="SAM" id="Phobius"/>
    </source>
</evidence>